<dbReference type="RefSeq" id="WP_167221399.1">
    <property type="nucleotide sequence ID" value="NZ_JAAQPH010000002.1"/>
</dbReference>
<organism evidence="1 2">
    <name type="scientific">Pelagibius litoralis</name>
    <dbReference type="NCBI Taxonomy" id="374515"/>
    <lineage>
        <taxon>Bacteria</taxon>
        <taxon>Pseudomonadati</taxon>
        <taxon>Pseudomonadota</taxon>
        <taxon>Alphaproteobacteria</taxon>
        <taxon>Rhodospirillales</taxon>
        <taxon>Rhodovibrionaceae</taxon>
        <taxon>Pelagibius</taxon>
    </lineage>
</organism>
<dbReference type="AlphaFoldDB" id="A0A967C595"/>
<evidence type="ECO:0000313" key="1">
    <source>
        <dbReference type="EMBL" id="NIA67646.1"/>
    </source>
</evidence>
<protein>
    <recommendedName>
        <fullName evidence="3">Type I phosphodiesterase / nucleotide pyrophosphatase</fullName>
    </recommendedName>
</protein>
<dbReference type="Gene3D" id="3.40.720.10">
    <property type="entry name" value="Alkaline Phosphatase, subunit A"/>
    <property type="match status" value="1"/>
</dbReference>
<comment type="caution">
    <text evidence="1">The sequence shown here is derived from an EMBL/GenBank/DDBJ whole genome shotgun (WGS) entry which is preliminary data.</text>
</comment>
<dbReference type="SUPFAM" id="SSF53649">
    <property type="entry name" value="Alkaline phosphatase-like"/>
    <property type="match status" value="1"/>
</dbReference>
<evidence type="ECO:0008006" key="3">
    <source>
        <dbReference type="Google" id="ProtNLM"/>
    </source>
</evidence>
<reference evidence="1" key="1">
    <citation type="submission" date="2020-03" db="EMBL/GenBank/DDBJ databases">
        <title>Genome of Pelagibius litoralis DSM 21314T.</title>
        <authorList>
            <person name="Wang G."/>
        </authorList>
    </citation>
    <scope>NUCLEOTIDE SEQUENCE</scope>
    <source>
        <strain evidence="1">DSM 21314</strain>
    </source>
</reference>
<name>A0A967C595_9PROT</name>
<sequence length="457" mass="51628">MAEKPNRLIVLEFNELCPPILNKLMAKGVLPNFRHLHDRSEVFVSTTQDKSLEPWVQWVSYHTGQPHTVHGINELDQGHCIALNQIWDRFAEAGNDTLVFGAMNVGPSKSDKVTVVPDPWSRHVPPSDKEFEIFHRFIAHKVSEHANPDAKSGLAEALAFIRFLAGHGLSFRTVWRGVMQLLLEKTGKRDRRWHRATILDQLSWDVFKNSYQRRRPDVAFFFANSVAFYQHRYWRHMAAEDYSVKPGADELASYGDAIETGYKGLDLLVRDALKLAGDDGAVVLVTALSQEANLKYEDIGGKFVQRPRDYRKLLDWLGAPVSATVEPVMTHQAWASFETEAEARAFEGQLAGVSAAGEQVFGWRRADNRVMFWCEFIRPVSDDLRMARGNDNEASFVEFFAPVGQVNNSQHHPEGAFWIMSPGRPHRVETGKLPLEKATELTMKILAERPAAPEGAS</sequence>
<dbReference type="Proteomes" id="UP000761264">
    <property type="component" value="Unassembled WGS sequence"/>
</dbReference>
<dbReference type="EMBL" id="JAAQPH010000002">
    <property type="protein sequence ID" value="NIA67646.1"/>
    <property type="molecule type" value="Genomic_DNA"/>
</dbReference>
<dbReference type="InterPro" id="IPR017850">
    <property type="entry name" value="Alkaline_phosphatase_core_sf"/>
</dbReference>
<gene>
    <name evidence="1" type="ORF">HBA54_03500</name>
</gene>
<proteinExistence type="predicted"/>
<accession>A0A967C595</accession>
<keyword evidence="2" id="KW-1185">Reference proteome</keyword>
<evidence type="ECO:0000313" key="2">
    <source>
        <dbReference type="Proteomes" id="UP000761264"/>
    </source>
</evidence>